<proteinExistence type="predicted"/>
<keyword evidence="3" id="KW-1185">Reference proteome</keyword>
<dbReference type="EMBL" id="JAAABJ010000475">
    <property type="protein sequence ID" value="NAW50885.1"/>
    <property type="molecule type" value="Genomic_DNA"/>
</dbReference>
<dbReference type="InterPro" id="IPR053147">
    <property type="entry name" value="Hsp_HslJ-like"/>
</dbReference>
<dbReference type="InterPro" id="IPR038670">
    <property type="entry name" value="HslJ-like_sf"/>
</dbReference>
<dbReference type="Gene3D" id="2.40.128.270">
    <property type="match status" value="1"/>
</dbReference>
<dbReference type="Pfam" id="PF03724">
    <property type="entry name" value="META"/>
    <property type="match status" value="1"/>
</dbReference>
<dbReference type="PROSITE" id="PS51257">
    <property type="entry name" value="PROKAR_LIPOPROTEIN"/>
    <property type="match status" value="1"/>
</dbReference>
<dbReference type="RefSeq" id="WP_166519183.1">
    <property type="nucleotide sequence ID" value="NZ_JAAABJ010000475.1"/>
</dbReference>
<accession>A0A845PTC3</accession>
<feature type="domain" description="DUF306" evidence="1">
    <location>
        <begin position="36"/>
        <end position="133"/>
    </location>
</feature>
<evidence type="ECO:0000259" key="1">
    <source>
        <dbReference type="Pfam" id="PF03724"/>
    </source>
</evidence>
<comment type="caution">
    <text evidence="2">The sequence shown here is derived from an EMBL/GenBank/DDBJ whole genome shotgun (WGS) entry which is preliminary data.</text>
</comment>
<dbReference type="PANTHER" id="PTHR35535:SF1">
    <property type="entry name" value="HEAT SHOCK PROTEIN HSLJ"/>
    <property type="match status" value="1"/>
</dbReference>
<sequence>MKKIFYITSIGIFSILSSCSSVVGVGESKIGKQQPSLSNTRWEVIGNLKTNARPYISFDPETGMNGNGGCNRIFSQNVIIKSQHGDFSIKNIGITRMACPSMDMNVETNFVKMLESANKYVVDKNTLELYKGNMLLIKLHKN</sequence>
<dbReference type="Proteomes" id="UP000553459">
    <property type="component" value="Unassembled WGS sequence"/>
</dbReference>
<evidence type="ECO:0000313" key="3">
    <source>
        <dbReference type="Proteomes" id="UP000553459"/>
    </source>
</evidence>
<dbReference type="PANTHER" id="PTHR35535">
    <property type="entry name" value="HEAT SHOCK PROTEIN HSLJ"/>
    <property type="match status" value="1"/>
</dbReference>
<reference evidence="2 3" key="1">
    <citation type="submission" date="2019-11" db="EMBL/GenBank/DDBJ databases">
        <title>Characterization of Elizabethkingia argenteiflava sp. nov., isolated from inner surface of Soybean Pods.</title>
        <authorList>
            <person name="Mo S."/>
        </authorList>
    </citation>
    <scope>NUCLEOTIDE SEQUENCE [LARGE SCALE GENOMIC DNA]</scope>
    <source>
        <strain evidence="2 3">YB22</strain>
    </source>
</reference>
<evidence type="ECO:0000313" key="2">
    <source>
        <dbReference type="EMBL" id="NAW50885.1"/>
    </source>
</evidence>
<gene>
    <name evidence="2" type="ORF">GNY06_05685</name>
</gene>
<dbReference type="InterPro" id="IPR005184">
    <property type="entry name" value="DUF306_Meta_HslJ"/>
</dbReference>
<name>A0A845PTC3_9FLAO</name>
<organism evidence="2 3">
    <name type="scientific">Elizabethkingia argenteiflava</name>
    <dbReference type="NCBI Taxonomy" id="2681556"/>
    <lineage>
        <taxon>Bacteria</taxon>
        <taxon>Pseudomonadati</taxon>
        <taxon>Bacteroidota</taxon>
        <taxon>Flavobacteriia</taxon>
        <taxon>Flavobacteriales</taxon>
        <taxon>Weeksellaceae</taxon>
        <taxon>Elizabethkingia</taxon>
    </lineage>
</organism>
<dbReference type="AlphaFoldDB" id="A0A845PTC3"/>
<protein>
    <submittedName>
        <fullName evidence="2">META domain-containing protein</fullName>
    </submittedName>
</protein>